<reference evidence="2 3" key="1">
    <citation type="submission" date="2024-06" db="EMBL/GenBank/DDBJ databases">
        <title>The Natural Products Discovery Center: Release of the First 8490 Sequenced Strains for Exploring Actinobacteria Biosynthetic Diversity.</title>
        <authorList>
            <person name="Kalkreuter E."/>
            <person name="Kautsar S.A."/>
            <person name="Yang D."/>
            <person name="Bader C.D."/>
            <person name="Teijaro C.N."/>
            <person name="Fluegel L."/>
            <person name="Davis C.M."/>
            <person name="Simpson J.R."/>
            <person name="Lauterbach L."/>
            <person name="Steele A.D."/>
            <person name="Gui C."/>
            <person name="Meng S."/>
            <person name="Li G."/>
            <person name="Viehrig K."/>
            <person name="Ye F."/>
            <person name="Su P."/>
            <person name="Kiefer A.F."/>
            <person name="Nichols A."/>
            <person name="Cepeda A.J."/>
            <person name="Yan W."/>
            <person name="Fan B."/>
            <person name="Jiang Y."/>
            <person name="Adhikari A."/>
            <person name="Zheng C.-J."/>
            <person name="Schuster L."/>
            <person name="Cowan T.M."/>
            <person name="Smanski M.J."/>
            <person name="Chevrette M.G."/>
            <person name="De Carvalho L.P.S."/>
            <person name="Shen B."/>
        </authorList>
    </citation>
    <scope>NUCLEOTIDE SEQUENCE [LARGE SCALE GENOMIC DNA]</scope>
    <source>
        <strain evidence="2 3">NPDC006434</strain>
    </source>
</reference>
<dbReference type="Gene3D" id="3.40.50.1820">
    <property type="entry name" value="alpha/beta hydrolase"/>
    <property type="match status" value="1"/>
</dbReference>
<feature type="compositionally biased region" description="Low complexity" evidence="1">
    <location>
        <begin position="382"/>
        <end position="409"/>
    </location>
</feature>
<sequence>MDHLAELKEFARLHARGQGIGDRQVAAVLPRIANDEPGHPASWARVWTGEADRLAVAGRPLDACRHYALARFPYHGDDVRRRAQNNCVRTFDDWRRRRGVERLVLDHPDGTVACWASGLDSRRRRPLLLVMGGIVSVKEQWAPLLPRLARLGWAAVVAEMPGVGENTLRYHADSWRLLPFLMDELAGRARVTDTSVLGLSFSGHLALRAAAEDPRIRSVHTVGAPVAGFFDDPDWWPRVPGITVATLRRLTGAPDDDALRALLADFPLGPDVLGAVDIPVGYVVSSRDEIIPPTERQLLGATLPRVRFKEFDDVHGSPAHLGAMRKWLIASLLRARLTHRLGGYRALPATGAGRRRGVFGGGATGVSGAGVAGTAHGGATGVAGRSRAVGAGAPGPSGAAHPSGSGAAGLADAVPRQPRRSPVE</sequence>
<dbReference type="EMBL" id="JBEXPZ010000114">
    <property type="protein sequence ID" value="MET9851292.1"/>
    <property type="molecule type" value="Genomic_DNA"/>
</dbReference>
<dbReference type="RefSeq" id="WP_355405113.1">
    <property type="nucleotide sequence ID" value="NZ_JBEGHN010000020.1"/>
</dbReference>
<evidence type="ECO:0000256" key="1">
    <source>
        <dbReference type="SAM" id="MobiDB-lite"/>
    </source>
</evidence>
<dbReference type="SUPFAM" id="SSF53474">
    <property type="entry name" value="alpha/beta-Hydrolases"/>
    <property type="match status" value="1"/>
</dbReference>
<keyword evidence="3" id="KW-1185">Reference proteome</keyword>
<feature type="region of interest" description="Disordered" evidence="1">
    <location>
        <begin position="377"/>
        <end position="424"/>
    </location>
</feature>
<comment type="caution">
    <text evidence="2">The sequence shown here is derived from an EMBL/GenBank/DDBJ whole genome shotgun (WGS) entry which is preliminary data.</text>
</comment>
<name>A0ABV2VBU3_9ACTN</name>
<proteinExistence type="predicted"/>
<gene>
    <name evidence="2" type="ORF">ABZZ21_43575</name>
</gene>
<evidence type="ECO:0000313" key="2">
    <source>
        <dbReference type="EMBL" id="MET9851292.1"/>
    </source>
</evidence>
<dbReference type="InterPro" id="IPR029058">
    <property type="entry name" value="AB_hydrolase_fold"/>
</dbReference>
<accession>A0ABV2VBU3</accession>
<keyword evidence="2" id="KW-0378">Hydrolase</keyword>
<protein>
    <submittedName>
        <fullName evidence="2">Alpha/beta hydrolase</fullName>
    </submittedName>
</protein>
<dbReference type="InterPro" id="IPR010520">
    <property type="entry name" value="FrsA-like"/>
</dbReference>
<evidence type="ECO:0000313" key="3">
    <source>
        <dbReference type="Proteomes" id="UP001550210"/>
    </source>
</evidence>
<organism evidence="2 3">
    <name type="scientific">Streptomyces ossamyceticus</name>
    <dbReference type="NCBI Taxonomy" id="249581"/>
    <lineage>
        <taxon>Bacteria</taxon>
        <taxon>Bacillati</taxon>
        <taxon>Actinomycetota</taxon>
        <taxon>Actinomycetes</taxon>
        <taxon>Kitasatosporales</taxon>
        <taxon>Streptomycetaceae</taxon>
        <taxon>Streptomyces</taxon>
    </lineage>
</organism>
<dbReference type="Proteomes" id="UP001550210">
    <property type="component" value="Unassembled WGS sequence"/>
</dbReference>
<dbReference type="Pfam" id="PF06500">
    <property type="entry name" value="FrsA-like"/>
    <property type="match status" value="1"/>
</dbReference>
<dbReference type="GO" id="GO:0016787">
    <property type="term" value="F:hydrolase activity"/>
    <property type="evidence" value="ECO:0007669"/>
    <property type="project" value="UniProtKB-KW"/>
</dbReference>